<evidence type="ECO:0000259" key="5">
    <source>
        <dbReference type="PROSITE" id="PS50956"/>
    </source>
</evidence>
<dbReference type="PRINTS" id="PR00033">
    <property type="entry name" value="HTHASNC"/>
</dbReference>
<evidence type="ECO:0000256" key="4">
    <source>
        <dbReference type="SAM" id="MobiDB-lite"/>
    </source>
</evidence>
<evidence type="ECO:0000313" key="7">
    <source>
        <dbReference type="Proteomes" id="UP001206128"/>
    </source>
</evidence>
<dbReference type="AlphaFoldDB" id="A0AAE3GJP0"/>
<dbReference type="InterPro" id="IPR019887">
    <property type="entry name" value="Tscrpt_reg_AsnC/Lrp_C"/>
</dbReference>
<dbReference type="Gene3D" id="1.10.10.10">
    <property type="entry name" value="Winged helix-like DNA-binding domain superfamily/Winged helix DNA-binding domain"/>
    <property type="match status" value="2"/>
</dbReference>
<gene>
    <name evidence="6" type="ORF">LX83_005382</name>
</gene>
<dbReference type="Pfam" id="PF13404">
    <property type="entry name" value="HTH_AsnC-type"/>
    <property type="match status" value="2"/>
</dbReference>
<dbReference type="InterPro" id="IPR011008">
    <property type="entry name" value="Dimeric_a/b-barrel"/>
</dbReference>
<dbReference type="Gene3D" id="3.30.70.920">
    <property type="match status" value="1"/>
</dbReference>
<proteinExistence type="predicted"/>
<evidence type="ECO:0000256" key="1">
    <source>
        <dbReference type="ARBA" id="ARBA00023015"/>
    </source>
</evidence>
<feature type="compositionally biased region" description="Basic and acidic residues" evidence="4">
    <location>
        <begin position="157"/>
        <end position="171"/>
    </location>
</feature>
<dbReference type="InterPro" id="IPR036390">
    <property type="entry name" value="WH_DNA-bd_sf"/>
</dbReference>
<dbReference type="SUPFAM" id="SSF46785">
    <property type="entry name" value="Winged helix' DNA-binding domain"/>
    <property type="match status" value="2"/>
</dbReference>
<evidence type="ECO:0000256" key="3">
    <source>
        <dbReference type="ARBA" id="ARBA00023163"/>
    </source>
</evidence>
<dbReference type="GO" id="GO:0043200">
    <property type="term" value="P:response to amino acid"/>
    <property type="evidence" value="ECO:0007669"/>
    <property type="project" value="TreeGrafter"/>
</dbReference>
<evidence type="ECO:0000256" key="2">
    <source>
        <dbReference type="ARBA" id="ARBA00023125"/>
    </source>
</evidence>
<evidence type="ECO:0000313" key="6">
    <source>
        <dbReference type="EMBL" id="MCP2168504.1"/>
    </source>
</evidence>
<dbReference type="InterPro" id="IPR036388">
    <property type="entry name" value="WH-like_DNA-bd_sf"/>
</dbReference>
<keyword evidence="3" id="KW-0804">Transcription</keyword>
<dbReference type="EMBL" id="JAMTCK010000014">
    <property type="protein sequence ID" value="MCP2168504.1"/>
    <property type="molecule type" value="Genomic_DNA"/>
</dbReference>
<dbReference type="PROSITE" id="PS50956">
    <property type="entry name" value="HTH_ASNC_2"/>
    <property type="match status" value="2"/>
</dbReference>
<keyword evidence="1" id="KW-0805">Transcription regulation</keyword>
<comment type="caution">
    <text evidence="6">The sequence shown here is derived from an EMBL/GenBank/DDBJ whole genome shotgun (WGS) entry which is preliminary data.</text>
</comment>
<sequence>MPDQLDHLDRGLVHALHLDGRAPFSRIGAVLGVSTQTVARRYQRLRATGGLRVVGLLDPGRSGQTQWLVRLTAAPATAQALARSLARRPDTSWVKLASGGTEIVVVVHPPSHAEEAHSMLLHDIPRTASVTSVSAHFLLHTYLGGPTAWRGRVNALDEHQQRQLRPDHPTRAEPAGEQPLTRADHALLDALRQDGRASHADLAAATGWSPATVARRLADLRARGLLFFDVEINDALLGATTHAMLWMAVRPAQLDAVATALAQHEELAVVAATTGTTNLFAHALCANPAGLHHYLTHRLGALDAIHTLETTPVLRTLKAVGPQAP</sequence>
<dbReference type="GO" id="GO:0043565">
    <property type="term" value="F:sequence-specific DNA binding"/>
    <property type="evidence" value="ECO:0007669"/>
    <property type="project" value="InterPro"/>
</dbReference>
<keyword evidence="2 6" id="KW-0238">DNA-binding</keyword>
<feature type="region of interest" description="Disordered" evidence="4">
    <location>
        <begin position="157"/>
        <end position="180"/>
    </location>
</feature>
<name>A0AAE3GJP0_9PSEU</name>
<reference evidence="6" key="1">
    <citation type="submission" date="2022-06" db="EMBL/GenBank/DDBJ databases">
        <title>Genomic Encyclopedia of Archaeal and Bacterial Type Strains, Phase II (KMG-II): from individual species to whole genera.</title>
        <authorList>
            <person name="Goeker M."/>
        </authorList>
    </citation>
    <scope>NUCLEOTIDE SEQUENCE</scope>
    <source>
        <strain evidence="6">DSM 43935</strain>
    </source>
</reference>
<dbReference type="PANTHER" id="PTHR30154:SF34">
    <property type="entry name" value="TRANSCRIPTIONAL REGULATOR AZLB"/>
    <property type="match status" value="1"/>
</dbReference>
<feature type="domain" description="HTH asnC-type" evidence="5">
    <location>
        <begin position="180"/>
        <end position="240"/>
    </location>
</feature>
<organism evidence="6 7">
    <name type="scientific">Goodfellowiella coeruleoviolacea</name>
    <dbReference type="NCBI Taxonomy" id="334858"/>
    <lineage>
        <taxon>Bacteria</taxon>
        <taxon>Bacillati</taxon>
        <taxon>Actinomycetota</taxon>
        <taxon>Actinomycetes</taxon>
        <taxon>Pseudonocardiales</taxon>
        <taxon>Pseudonocardiaceae</taxon>
        <taxon>Goodfellowiella</taxon>
    </lineage>
</organism>
<dbReference type="GO" id="GO:0005829">
    <property type="term" value="C:cytosol"/>
    <property type="evidence" value="ECO:0007669"/>
    <property type="project" value="TreeGrafter"/>
</dbReference>
<accession>A0AAE3GJP0</accession>
<dbReference type="InterPro" id="IPR019888">
    <property type="entry name" value="Tscrpt_reg_AsnC-like"/>
</dbReference>
<dbReference type="PANTHER" id="PTHR30154">
    <property type="entry name" value="LEUCINE-RESPONSIVE REGULATORY PROTEIN"/>
    <property type="match status" value="1"/>
</dbReference>
<keyword evidence="7" id="KW-1185">Reference proteome</keyword>
<dbReference type="RefSeq" id="WP_253776421.1">
    <property type="nucleotide sequence ID" value="NZ_JAMTCK010000014.1"/>
</dbReference>
<protein>
    <submittedName>
        <fullName evidence="6">DNA-binding transcriptional regulator, Lrp family</fullName>
    </submittedName>
</protein>
<dbReference type="Proteomes" id="UP001206128">
    <property type="component" value="Unassembled WGS sequence"/>
</dbReference>
<dbReference type="SMART" id="SM00344">
    <property type="entry name" value="HTH_ASNC"/>
    <property type="match status" value="2"/>
</dbReference>
<dbReference type="Pfam" id="PF01037">
    <property type="entry name" value="AsnC_trans_reg"/>
    <property type="match status" value="1"/>
</dbReference>
<dbReference type="SUPFAM" id="SSF54909">
    <property type="entry name" value="Dimeric alpha+beta barrel"/>
    <property type="match status" value="1"/>
</dbReference>
<feature type="domain" description="HTH asnC-type" evidence="5">
    <location>
        <begin position="5"/>
        <end position="65"/>
    </location>
</feature>
<dbReference type="InterPro" id="IPR000485">
    <property type="entry name" value="AsnC-type_HTH_dom"/>
</dbReference>